<protein>
    <recommendedName>
        <fullName evidence="1">DUF3152 domain-containing protein</fullName>
    </recommendedName>
</protein>
<proteinExistence type="predicted"/>
<name>A0ABU0RJ66_9ACTN</name>
<dbReference type="SUPFAM" id="SSF55486">
    <property type="entry name" value="Metalloproteases ('zincins'), catalytic domain"/>
    <property type="match status" value="1"/>
</dbReference>
<dbReference type="EMBL" id="JAUSZS010000003">
    <property type="protein sequence ID" value="MDQ0932037.1"/>
    <property type="molecule type" value="Genomic_DNA"/>
</dbReference>
<feature type="domain" description="DUF3152" evidence="1">
    <location>
        <begin position="8"/>
        <end position="164"/>
    </location>
</feature>
<evidence type="ECO:0000259" key="1">
    <source>
        <dbReference type="Pfam" id="PF11350"/>
    </source>
</evidence>
<dbReference type="InterPro" id="IPR022603">
    <property type="entry name" value="DUF3152"/>
</dbReference>
<dbReference type="Pfam" id="PF11350">
    <property type="entry name" value="DUF3152"/>
    <property type="match status" value="1"/>
</dbReference>
<organism evidence="2 3">
    <name type="scientific">Streptomyces turgidiscabies</name>
    <dbReference type="NCBI Taxonomy" id="85558"/>
    <lineage>
        <taxon>Bacteria</taxon>
        <taxon>Bacillati</taxon>
        <taxon>Actinomycetota</taxon>
        <taxon>Actinomycetes</taxon>
        <taxon>Kitasatosporales</taxon>
        <taxon>Streptomycetaceae</taxon>
        <taxon>Streptomyces</taxon>
    </lineage>
</organism>
<sequence length="189" mass="20049">MRPTIAVTGPGTFATAPLAVTGPATGTPFRVQVESGAGIDPADTARQIGAILGDRRGWGREGATFRQVIGPEAELTFRVATASTTDKLCDVRQPEHLGEVNCRTGNDVVINLKRWQLGSPEFDGPPVEYRALIVNHEVGHWLGHGHETCPGPGSPAPAMMQQIDGLKGCVSNAWPYDTQGRYLSGPAVP</sequence>
<gene>
    <name evidence="2" type="ORF">QFZ49_001967</name>
</gene>
<keyword evidence="3" id="KW-1185">Reference proteome</keyword>
<evidence type="ECO:0000313" key="2">
    <source>
        <dbReference type="EMBL" id="MDQ0932037.1"/>
    </source>
</evidence>
<reference evidence="2 3" key="1">
    <citation type="submission" date="2023-07" db="EMBL/GenBank/DDBJ databases">
        <title>Comparative genomics of wheat-associated soil bacteria to identify genetic determinants of phenazine resistance.</title>
        <authorList>
            <person name="Mouncey N."/>
        </authorList>
    </citation>
    <scope>NUCLEOTIDE SEQUENCE [LARGE SCALE GENOMIC DNA]</scope>
    <source>
        <strain evidence="2 3">W2I16</strain>
    </source>
</reference>
<accession>A0ABU0RJ66</accession>
<comment type="caution">
    <text evidence="2">The sequence shown here is derived from an EMBL/GenBank/DDBJ whole genome shotgun (WGS) entry which is preliminary data.</text>
</comment>
<dbReference type="Proteomes" id="UP001223072">
    <property type="component" value="Unassembled WGS sequence"/>
</dbReference>
<evidence type="ECO:0000313" key="3">
    <source>
        <dbReference type="Proteomes" id="UP001223072"/>
    </source>
</evidence>
<dbReference type="RefSeq" id="WP_307626084.1">
    <property type="nucleotide sequence ID" value="NZ_JAUSZS010000003.1"/>
</dbReference>